<keyword evidence="1" id="KW-0732">Signal</keyword>
<name>A0A3N5Z8M2_9ALTE</name>
<organism evidence="2 3">
    <name type="scientific">Alteromonas sediminis</name>
    <dbReference type="NCBI Taxonomy" id="2259342"/>
    <lineage>
        <taxon>Bacteria</taxon>
        <taxon>Pseudomonadati</taxon>
        <taxon>Pseudomonadota</taxon>
        <taxon>Gammaproteobacteria</taxon>
        <taxon>Alteromonadales</taxon>
        <taxon>Alteromonadaceae</taxon>
        <taxon>Alteromonas/Salinimonas group</taxon>
        <taxon>Alteromonas</taxon>
    </lineage>
</organism>
<evidence type="ECO:0000313" key="2">
    <source>
        <dbReference type="EMBL" id="RPJ65398.1"/>
    </source>
</evidence>
<evidence type="ECO:0008006" key="4">
    <source>
        <dbReference type="Google" id="ProtNLM"/>
    </source>
</evidence>
<dbReference type="RefSeq" id="WP_124028945.1">
    <property type="nucleotide sequence ID" value="NZ_JBHRSN010000014.1"/>
</dbReference>
<proteinExistence type="predicted"/>
<protein>
    <recommendedName>
        <fullName evidence="4">Orphan protein</fullName>
    </recommendedName>
</protein>
<dbReference type="EMBL" id="RPOK01000005">
    <property type="protein sequence ID" value="RPJ65398.1"/>
    <property type="molecule type" value="Genomic_DNA"/>
</dbReference>
<feature type="signal peptide" evidence="1">
    <location>
        <begin position="1"/>
        <end position="25"/>
    </location>
</feature>
<gene>
    <name evidence="2" type="ORF">DRW07_15970</name>
</gene>
<sequence length="170" mass="19242">MIKHNLVRFVSALALFCGLSTGALAHQQKAAITTISYNTNTQSFEVVHRFSLHDAEHAVKRVLNKDADIYSSDETQLEFAKYVQKHFSIALDSGEQIPLISVGHELDGRHFWVYQELLNPVNAQWQIHYSALQEIWPSQVNTVNVEIGSEVRTLVFTLEEPKHSIAISLD</sequence>
<accession>A0A3N5Z8M2</accession>
<comment type="caution">
    <text evidence="2">The sequence shown here is derived from an EMBL/GenBank/DDBJ whole genome shotgun (WGS) entry which is preliminary data.</text>
</comment>
<evidence type="ECO:0000313" key="3">
    <source>
        <dbReference type="Proteomes" id="UP000275281"/>
    </source>
</evidence>
<dbReference type="InterPro" id="IPR046525">
    <property type="entry name" value="DUF6702"/>
</dbReference>
<dbReference type="Proteomes" id="UP000275281">
    <property type="component" value="Unassembled WGS sequence"/>
</dbReference>
<reference evidence="2 3" key="1">
    <citation type="submission" date="2018-11" db="EMBL/GenBank/DDBJ databases">
        <authorList>
            <person name="Ye M.-Q."/>
            <person name="Du Z.-J."/>
        </authorList>
    </citation>
    <scope>NUCLEOTIDE SEQUENCE [LARGE SCALE GENOMIC DNA]</scope>
    <source>
        <strain evidence="2 3">U0105</strain>
    </source>
</reference>
<feature type="chain" id="PRO_5018180695" description="Orphan protein" evidence="1">
    <location>
        <begin position="26"/>
        <end position="170"/>
    </location>
</feature>
<dbReference type="Pfam" id="PF20420">
    <property type="entry name" value="DUF6702"/>
    <property type="match status" value="1"/>
</dbReference>
<evidence type="ECO:0000256" key="1">
    <source>
        <dbReference type="SAM" id="SignalP"/>
    </source>
</evidence>
<dbReference type="AlphaFoldDB" id="A0A3N5Z8M2"/>
<keyword evidence="3" id="KW-1185">Reference proteome</keyword>
<dbReference type="OrthoDB" id="5741133at2"/>